<dbReference type="EMBL" id="CP028923">
    <property type="protein sequence ID" value="QCK13876.1"/>
    <property type="molecule type" value="Genomic_DNA"/>
</dbReference>
<accession>A0A4D7JQN6</accession>
<protein>
    <recommendedName>
        <fullName evidence="3">CobW/HypB/UreG nucleotide-binding domain-containing protein</fullName>
    </recommendedName>
</protein>
<dbReference type="InterPro" id="IPR027417">
    <property type="entry name" value="P-loop_NTPase"/>
</dbReference>
<sequence length="100" mass="11218">MIGCKTGTDSPSEIFSGRNFDKMLEEFKHQYDYVLLEGAALNDFPDSKELISYVDAVIPVFSADTVLKVIDKESIKYLKTLKGKLIGSILNKVKTENLKI</sequence>
<dbReference type="OrthoDB" id="972983at2"/>
<evidence type="ECO:0000313" key="2">
    <source>
        <dbReference type="Proteomes" id="UP000298616"/>
    </source>
</evidence>
<dbReference type="Proteomes" id="UP000298616">
    <property type="component" value="Chromosome"/>
</dbReference>
<keyword evidence="2" id="KW-1185">Reference proteome</keyword>
<name>A0A4D7JQN6_9BACT</name>
<organism evidence="1 2">
    <name type="scientific">Mangrovivirga cuniculi</name>
    <dbReference type="NCBI Taxonomy" id="2715131"/>
    <lineage>
        <taxon>Bacteria</taxon>
        <taxon>Pseudomonadati</taxon>
        <taxon>Bacteroidota</taxon>
        <taxon>Cytophagia</taxon>
        <taxon>Cytophagales</taxon>
        <taxon>Mangrovivirgaceae</taxon>
        <taxon>Mangrovivirga</taxon>
    </lineage>
</organism>
<dbReference type="Gene3D" id="3.40.50.300">
    <property type="entry name" value="P-loop containing nucleotide triphosphate hydrolases"/>
    <property type="match status" value="1"/>
</dbReference>
<proteinExistence type="predicted"/>
<dbReference type="AlphaFoldDB" id="A0A4D7JQN6"/>
<evidence type="ECO:0000313" key="1">
    <source>
        <dbReference type="EMBL" id="QCK13876.1"/>
    </source>
</evidence>
<dbReference type="SUPFAM" id="SSF52540">
    <property type="entry name" value="P-loop containing nucleoside triphosphate hydrolases"/>
    <property type="match status" value="1"/>
</dbReference>
<reference evidence="1 2" key="1">
    <citation type="submission" date="2018-04" db="EMBL/GenBank/DDBJ databases">
        <title>Complete genome uncultured novel isolate.</title>
        <authorList>
            <person name="Merlino G."/>
        </authorList>
    </citation>
    <scope>NUCLEOTIDE SEQUENCE [LARGE SCALE GENOMIC DNA]</scope>
    <source>
        <strain evidence="2">R1DC9</strain>
    </source>
</reference>
<dbReference type="KEGG" id="fpf:DCC35_03420"/>
<gene>
    <name evidence="1" type="ORF">DCC35_03420</name>
</gene>
<evidence type="ECO:0008006" key="3">
    <source>
        <dbReference type="Google" id="ProtNLM"/>
    </source>
</evidence>
<dbReference type="RefSeq" id="WP_137089467.1">
    <property type="nucleotide sequence ID" value="NZ_CP028923.1"/>
</dbReference>